<proteinExistence type="predicted"/>
<protein>
    <submittedName>
        <fullName evidence="2">Uncharacterized protein</fullName>
    </submittedName>
</protein>
<accession>A0ABP6YRC3</accession>
<comment type="caution">
    <text evidence="2">The sequence shown here is derived from an EMBL/GenBank/DDBJ whole genome shotgun (WGS) entry which is preliminary data.</text>
</comment>
<sequence length="66" mass="7120">MPPRLQHAGNGVTCSHPSGRTLATAVIRTPPRSRPTASHKSSGIGREYGKVGLTGYIEHKTITRNR</sequence>
<evidence type="ECO:0000256" key="1">
    <source>
        <dbReference type="SAM" id="MobiDB-lite"/>
    </source>
</evidence>
<reference evidence="3" key="1">
    <citation type="journal article" date="2019" name="Int. J. Syst. Evol. Microbiol.">
        <title>The Global Catalogue of Microorganisms (GCM) 10K type strain sequencing project: providing services to taxonomists for standard genome sequencing and annotation.</title>
        <authorList>
            <consortium name="The Broad Institute Genomics Platform"/>
            <consortium name="The Broad Institute Genome Sequencing Center for Infectious Disease"/>
            <person name="Wu L."/>
            <person name="Ma J."/>
        </authorList>
    </citation>
    <scope>NUCLEOTIDE SEQUENCE [LARGE SCALE GENOMIC DNA]</scope>
    <source>
        <strain evidence="3">JCM 17656</strain>
    </source>
</reference>
<dbReference type="Proteomes" id="UP001500707">
    <property type="component" value="Unassembled WGS sequence"/>
</dbReference>
<feature type="region of interest" description="Disordered" evidence="1">
    <location>
        <begin position="28"/>
        <end position="47"/>
    </location>
</feature>
<keyword evidence="3" id="KW-1185">Reference proteome</keyword>
<organism evidence="2 3">
    <name type="scientific">Streptomyces osmaniensis</name>
    <dbReference type="NCBI Taxonomy" id="593134"/>
    <lineage>
        <taxon>Bacteria</taxon>
        <taxon>Bacillati</taxon>
        <taxon>Actinomycetota</taxon>
        <taxon>Actinomycetes</taxon>
        <taxon>Kitasatosporales</taxon>
        <taxon>Streptomycetaceae</taxon>
        <taxon>Streptomyces</taxon>
    </lineage>
</organism>
<evidence type="ECO:0000313" key="3">
    <source>
        <dbReference type="Proteomes" id="UP001500707"/>
    </source>
</evidence>
<gene>
    <name evidence="2" type="ORF">GCM10022295_81130</name>
</gene>
<name>A0ABP6YRC3_9ACTN</name>
<dbReference type="EMBL" id="BAABCE010000023">
    <property type="protein sequence ID" value="GAA3587393.1"/>
    <property type="molecule type" value="Genomic_DNA"/>
</dbReference>
<evidence type="ECO:0000313" key="2">
    <source>
        <dbReference type="EMBL" id="GAA3587393.1"/>
    </source>
</evidence>